<evidence type="ECO:0000313" key="2">
    <source>
        <dbReference type="EMBL" id="MFC2926614.1"/>
    </source>
</evidence>
<keyword evidence="1" id="KW-0812">Transmembrane</keyword>
<protein>
    <submittedName>
        <fullName evidence="2">Uncharacterized protein</fullName>
    </submittedName>
</protein>
<evidence type="ECO:0000313" key="3">
    <source>
        <dbReference type="Proteomes" id="UP001595379"/>
    </source>
</evidence>
<accession>A0ABV6ZYY7</accession>
<comment type="caution">
    <text evidence="2">The sequence shown here is derived from an EMBL/GenBank/DDBJ whole genome shotgun (WGS) entry which is preliminary data.</text>
</comment>
<organism evidence="2 3">
    <name type="scientific">Hyphobacterium vulgare</name>
    <dbReference type="NCBI Taxonomy" id="1736751"/>
    <lineage>
        <taxon>Bacteria</taxon>
        <taxon>Pseudomonadati</taxon>
        <taxon>Pseudomonadota</taxon>
        <taxon>Alphaproteobacteria</taxon>
        <taxon>Maricaulales</taxon>
        <taxon>Maricaulaceae</taxon>
        <taxon>Hyphobacterium</taxon>
    </lineage>
</organism>
<gene>
    <name evidence="2" type="ORF">ACFOOR_10905</name>
</gene>
<sequence>MPARSNPWLSVHAVYAGAIAVFFAVFQYVVHDPQTGADWARYGVEVAVKTAFLHAVLWAILIRPAAASWRRIVSGFTEASQFERLNREVTPVAILDKRIQRLEDELQRRAAERRS</sequence>
<keyword evidence="1" id="KW-1133">Transmembrane helix</keyword>
<evidence type="ECO:0000256" key="1">
    <source>
        <dbReference type="SAM" id="Phobius"/>
    </source>
</evidence>
<name>A0ABV6ZYY7_9PROT</name>
<dbReference type="Proteomes" id="UP001595379">
    <property type="component" value="Unassembled WGS sequence"/>
</dbReference>
<feature type="transmembrane region" description="Helical" evidence="1">
    <location>
        <begin position="12"/>
        <end position="30"/>
    </location>
</feature>
<keyword evidence="3" id="KW-1185">Reference proteome</keyword>
<proteinExistence type="predicted"/>
<keyword evidence="1" id="KW-0472">Membrane</keyword>
<dbReference type="EMBL" id="JBHRSV010000020">
    <property type="protein sequence ID" value="MFC2926614.1"/>
    <property type="molecule type" value="Genomic_DNA"/>
</dbReference>
<dbReference type="RefSeq" id="WP_343164746.1">
    <property type="nucleotide sequence ID" value="NZ_JBHRSV010000020.1"/>
</dbReference>
<feature type="transmembrane region" description="Helical" evidence="1">
    <location>
        <begin position="42"/>
        <end position="62"/>
    </location>
</feature>
<reference evidence="3" key="1">
    <citation type="journal article" date="2019" name="Int. J. Syst. Evol. Microbiol.">
        <title>The Global Catalogue of Microorganisms (GCM) 10K type strain sequencing project: providing services to taxonomists for standard genome sequencing and annotation.</title>
        <authorList>
            <consortium name="The Broad Institute Genomics Platform"/>
            <consortium name="The Broad Institute Genome Sequencing Center for Infectious Disease"/>
            <person name="Wu L."/>
            <person name="Ma J."/>
        </authorList>
    </citation>
    <scope>NUCLEOTIDE SEQUENCE [LARGE SCALE GENOMIC DNA]</scope>
    <source>
        <strain evidence="3">KCTC 52487</strain>
    </source>
</reference>